<keyword evidence="2" id="KW-1003">Cell membrane</keyword>
<keyword evidence="3" id="KW-0812">Transmembrane</keyword>
<keyword evidence="7" id="KW-1185">Reference proteome</keyword>
<protein>
    <submittedName>
        <fullName evidence="6">ABC transporter permease</fullName>
    </submittedName>
</protein>
<evidence type="ECO:0000313" key="7">
    <source>
        <dbReference type="Proteomes" id="UP000281028"/>
    </source>
</evidence>
<evidence type="ECO:0000256" key="1">
    <source>
        <dbReference type="ARBA" id="ARBA00004651"/>
    </source>
</evidence>
<dbReference type="Proteomes" id="UP000281028">
    <property type="component" value="Unassembled WGS sequence"/>
</dbReference>
<gene>
    <name evidence="6" type="ORF">ECE50_006525</name>
</gene>
<dbReference type="PANTHER" id="PTHR30294:SF46">
    <property type="entry name" value="ABC TRANSPORTER PERMEASE"/>
    <property type="match status" value="1"/>
</dbReference>
<evidence type="ECO:0000256" key="2">
    <source>
        <dbReference type="ARBA" id="ARBA00022475"/>
    </source>
</evidence>
<proteinExistence type="predicted"/>
<dbReference type="AlphaFoldDB" id="A0A433WPG1"/>
<evidence type="ECO:0000256" key="5">
    <source>
        <dbReference type="ARBA" id="ARBA00023136"/>
    </source>
</evidence>
<organism evidence="6 7">
    <name type="scientific">Chitinophaga solisilvae</name>
    <dbReference type="NCBI Taxonomy" id="1233460"/>
    <lineage>
        <taxon>Bacteria</taxon>
        <taxon>Pseudomonadati</taxon>
        <taxon>Bacteroidota</taxon>
        <taxon>Chitinophagia</taxon>
        <taxon>Chitinophagales</taxon>
        <taxon>Chitinophagaceae</taxon>
        <taxon>Chitinophaga</taxon>
    </lineage>
</organism>
<dbReference type="OrthoDB" id="9808686at2"/>
<keyword evidence="4" id="KW-1133">Transmembrane helix</keyword>
<dbReference type="EMBL" id="RIAR02000001">
    <property type="protein sequence ID" value="NSL86476.1"/>
    <property type="molecule type" value="Genomic_DNA"/>
</dbReference>
<dbReference type="Gene3D" id="3.40.1710.10">
    <property type="entry name" value="abc type-2 transporter like domain"/>
    <property type="match status" value="1"/>
</dbReference>
<evidence type="ECO:0000256" key="3">
    <source>
        <dbReference type="ARBA" id="ARBA00022692"/>
    </source>
</evidence>
<evidence type="ECO:0000313" key="6">
    <source>
        <dbReference type="EMBL" id="NSL86476.1"/>
    </source>
</evidence>
<dbReference type="GO" id="GO:0140359">
    <property type="term" value="F:ABC-type transporter activity"/>
    <property type="evidence" value="ECO:0007669"/>
    <property type="project" value="InterPro"/>
</dbReference>
<reference evidence="6" key="1">
    <citation type="submission" date="2020-05" db="EMBL/GenBank/DDBJ databases">
        <title>Chitinophaga laudate sp. nov., isolated from a tropical peat swamp.</title>
        <authorList>
            <person name="Goh C.B.S."/>
            <person name="Lee M.S."/>
            <person name="Parimannan S."/>
            <person name="Pasbakhsh P."/>
            <person name="Yule C.M."/>
            <person name="Rajandas H."/>
            <person name="Loke S."/>
            <person name="Croft L."/>
            <person name="Tan J.B.L."/>
        </authorList>
    </citation>
    <scope>NUCLEOTIDE SEQUENCE</scope>
    <source>
        <strain evidence="6">Mgbs1</strain>
    </source>
</reference>
<dbReference type="InterPro" id="IPR013525">
    <property type="entry name" value="ABC2_TM"/>
</dbReference>
<dbReference type="PANTHER" id="PTHR30294">
    <property type="entry name" value="MEMBRANE COMPONENT OF ABC TRANSPORTER YHHJ-RELATED"/>
    <property type="match status" value="1"/>
</dbReference>
<name>A0A433WPG1_9BACT</name>
<comment type="caution">
    <text evidence="6">The sequence shown here is derived from an EMBL/GenBank/DDBJ whole genome shotgun (WGS) entry which is preliminary data.</text>
</comment>
<dbReference type="GO" id="GO:0005886">
    <property type="term" value="C:plasma membrane"/>
    <property type="evidence" value="ECO:0007669"/>
    <property type="project" value="UniProtKB-SubCell"/>
</dbReference>
<evidence type="ECO:0000256" key="4">
    <source>
        <dbReference type="ARBA" id="ARBA00022989"/>
    </source>
</evidence>
<accession>A0A433WPG1</accession>
<dbReference type="InterPro" id="IPR051449">
    <property type="entry name" value="ABC-2_transporter_component"/>
</dbReference>
<keyword evidence="5" id="KW-0472">Membrane</keyword>
<sequence length="391" mass="43341">MPDNSRHTGHLFVRELKLITGNHSLLLTLLIAPLLYVFFYGTIYSYKVEEKVVLAVADEDKSEMSRQLTEQLNNLQIISVMSAGNLQEAQELMYHGKAMGYFLIPKGTQSNVLALRQTTVVLAVNGARFLPSSELTGAITQIGLGVGAGVRLKYQEMSGGLNSTMAMQEAMPVNVDFRPLYNPQSSYGGFILPVLIVLILQQTLLIGLSESVALDRENGHIPLLVNARGGFSGALYGKGLFYLLLFGAYAAFFMNVNYRLLDLPFRGYAPDMAVLLLLFLLVLIPMAIWVGTLFKNQLLAAQLMAFSTYPFFMICGYAWPLKSMPLVFQWIAALIPLTPFVKIYISIVQAGGTLADNMGAVIHLLILWIFYVLLALLGLRRLYKKQQPVSL</sequence>
<dbReference type="Pfam" id="PF12698">
    <property type="entry name" value="ABC2_membrane_3"/>
    <property type="match status" value="1"/>
</dbReference>
<comment type="subcellular location">
    <subcellularLocation>
        <location evidence="1">Cell membrane</location>
        <topology evidence="1">Multi-pass membrane protein</topology>
    </subcellularLocation>
</comment>